<evidence type="ECO:0000313" key="2">
    <source>
        <dbReference type="Proteomes" id="UP000029844"/>
    </source>
</evidence>
<organism evidence="1 2">
    <name type="scientific">Listeria booriae</name>
    <dbReference type="NCBI Taxonomy" id="1552123"/>
    <lineage>
        <taxon>Bacteria</taxon>
        <taxon>Bacillati</taxon>
        <taxon>Bacillota</taxon>
        <taxon>Bacilli</taxon>
        <taxon>Bacillales</taxon>
        <taxon>Listeriaceae</taxon>
        <taxon>Listeria</taxon>
    </lineage>
</organism>
<dbReference type="OrthoDB" id="2360495at2"/>
<dbReference type="STRING" id="1552123.EP57_00445"/>
<dbReference type="AlphaFoldDB" id="A0A099WKS5"/>
<accession>A0A099WKS5</accession>
<proteinExistence type="predicted"/>
<dbReference type="EMBL" id="JNFA01000001">
    <property type="protein sequence ID" value="KGL45502.1"/>
    <property type="molecule type" value="Genomic_DNA"/>
</dbReference>
<dbReference type="eggNOG" id="ENOG502ZR52">
    <property type="taxonomic scope" value="Bacteria"/>
</dbReference>
<comment type="caution">
    <text evidence="1">The sequence shown here is derived from an EMBL/GenBank/DDBJ whole genome shotgun (WGS) entry which is preliminary data.</text>
</comment>
<keyword evidence="2" id="KW-1185">Reference proteome</keyword>
<sequence>MRCLKTINVERKDEYNRVFFKSSLVSLAAMCVLFLIENLVFPNQFVMVFELPTFIALLALYPVHKGLHILALMRYRDGVQIRVKRHFYVLPCLQVRIRRVIPKWRYIVSLIFPFVVISVILIVAMLTTPIFHSPLFLILIAIHVGMCYPDFLHIKNILGTPKHTFVEDADRGFSVLVSEE</sequence>
<protein>
    <submittedName>
        <fullName evidence="1">Membrane protein</fullName>
    </submittedName>
</protein>
<name>A0A099WKS5_9LIST</name>
<reference evidence="1 2" key="1">
    <citation type="submission" date="2014-05" db="EMBL/GenBank/DDBJ databases">
        <title>Novel Listeriaceae from food processing environments.</title>
        <authorList>
            <person name="den Bakker H.C."/>
        </authorList>
    </citation>
    <scope>NUCLEOTIDE SEQUENCE [LARGE SCALE GENOMIC DNA]</scope>
    <source>
        <strain evidence="1 2">FSL A5-0281</strain>
    </source>
</reference>
<dbReference type="RefSeq" id="WP_036083102.1">
    <property type="nucleotide sequence ID" value="NZ_CBCSHQ010000002.1"/>
</dbReference>
<dbReference type="Proteomes" id="UP000029844">
    <property type="component" value="Unassembled WGS sequence"/>
</dbReference>
<dbReference type="GeneID" id="58715918"/>
<gene>
    <name evidence="1" type="ORF">EP57_00445</name>
</gene>
<evidence type="ECO:0000313" key="1">
    <source>
        <dbReference type="EMBL" id="KGL45502.1"/>
    </source>
</evidence>
<dbReference type="Pfam" id="PF11667">
    <property type="entry name" value="DUF3267"/>
    <property type="match status" value="1"/>
</dbReference>
<dbReference type="InterPro" id="IPR021683">
    <property type="entry name" value="DUF3267"/>
</dbReference>